<evidence type="ECO:0000259" key="2">
    <source>
        <dbReference type="Pfam" id="PF16113"/>
    </source>
</evidence>
<dbReference type="InterPro" id="IPR032259">
    <property type="entry name" value="HIBYL-CoA-H"/>
</dbReference>
<reference evidence="3 4" key="1">
    <citation type="submission" date="2018-05" db="EMBL/GenBank/DDBJ databases">
        <title>Complete genome sequence of Massilia oculi sp. nov. CCUG 43427T (=DSM 26321T), the type strain of M. oculi, and comparison with genome sequences of other Massilia strains.</title>
        <authorList>
            <person name="Zhu B."/>
        </authorList>
    </citation>
    <scope>NUCLEOTIDE SEQUENCE [LARGE SCALE GENOMIC DNA]</scope>
    <source>
        <strain evidence="3 4">CCUG 43427</strain>
    </source>
</reference>
<dbReference type="CDD" id="cd06558">
    <property type="entry name" value="crotonase-like"/>
    <property type="match status" value="1"/>
</dbReference>
<dbReference type="GO" id="GO:0006574">
    <property type="term" value="P:L-valine catabolic process"/>
    <property type="evidence" value="ECO:0007669"/>
    <property type="project" value="TreeGrafter"/>
</dbReference>
<gene>
    <name evidence="3" type="ORF">DIR46_11505</name>
</gene>
<accession>A0A2S2DI06</accession>
<keyword evidence="4" id="KW-1185">Reference proteome</keyword>
<dbReference type="PANTHER" id="PTHR43176:SF6">
    <property type="entry name" value="3-HYDROXYISOBUTYRYL-COA HYDROLASE"/>
    <property type="match status" value="1"/>
</dbReference>
<dbReference type="Pfam" id="PF16113">
    <property type="entry name" value="ECH_2"/>
    <property type="match status" value="1"/>
</dbReference>
<dbReference type="Proteomes" id="UP000245820">
    <property type="component" value="Chromosome"/>
</dbReference>
<evidence type="ECO:0000313" key="3">
    <source>
        <dbReference type="EMBL" id="AWL04990.1"/>
    </source>
</evidence>
<dbReference type="SUPFAM" id="SSF52096">
    <property type="entry name" value="ClpP/crotonase"/>
    <property type="match status" value="1"/>
</dbReference>
<dbReference type="GO" id="GO:0003860">
    <property type="term" value="F:3-hydroxyisobutyryl-CoA hydrolase activity"/>
    <property type="evidence" value="ECO:0007669"/>
    <property type="project" value="InterPro"/>
</dbReference>
<dbReference type="KEGG" id="mtim:DIR46_11505"/>
<dbReference type="OrthoDB" id="9790967at2"/>
<evidence type="ECO:0000313" key="4">
    <source>
        <dbReference type="Proteomes" id="UP000245820"/>
    </source>
</evidence>
<sequence>MTDHVLTRIANRTGIITLDRPKALNSLSLEMVRALTDILLGWRDNGRVDAVVLTSSSEKALCAGGDIRFFHEVGQKGPTGGSALLEDFFTEEYALNHLIHFYPKPYIAIMDGVVMGGGMGIAQGGPDCGLRIVTERTKMAMPEVNIGLFPDVGGSHFLSHAPGRLGNYLGLTGLTIKAADALYVGLADVFVPSAELPALNALIETTGGAALPAAIRAFAAPFAQAAGESELQARRTLVDTHFGAGSVAAIMASLERDETPFAQQALKAMRQRSPLLMCVTHELLARGAALSVADCLRMERSLVRRNFEHGEVLEGIRALVIDKDNAPQWNPPALEQVTPDMVARFFEPVWPGHAHPLRHLA</sequence>
<proteinExistence type="predicted"/>
<dbReference type="AlphaFoldDB" id="A0A2S2DI06"/>
<feature type="domain" description="Enoyl-CoA hydratase/isomerase" evidence="2">
    <location>
        <begin position="14"/>
        <end position="346"/>
    </location>
</feature>
<dbReference type="EMBL" id="CP029343">
    <property type="protein sequence ID" value="AWL04990.1"/>
    <property type="molecule type" value="Genomic_DNA"/>
</dbReference>
<evidence type="ECO:0000256" key="1">
    <source>
        <dbReference type="ARBA" id="ARBA00022801"/>
    </source>
</evidence>
<dbReference type="Gene3D" id="3.90.226.10">
    <property type="entry name" value="2-enoyl-CoA Hydratase, Chain A, domain 1"/>
    <property type="match status" value="1"/>
</dbReference>
<dbReference type="InterPro" id="IPR029045">
    <property type="entry name" value="ClpP/crotonase-like_dom_sf"/>
</dbReference>
<dbReference type="PANTHER" id="PTHR43176">
    <property type="entry name" value="3-HYDROXYISOBUTYRYL-COA HYDROLASE-RELATED"/>
    <property type="match status" value="1"/>
</dbReference>
<dbReference type="NCBIfam" id="NF004127">
    <property type="entry name" value="PRK05617.1"/>
    <property type="match status" value="1"/>
</dbReference>
<dbReference type="InterPro" id="IPR045004">
    <property type="entry name" value="ECH_dom"/>
</dbReference>
<organism evidence="3 4">
    <name type="scientific">Massilia oculi</name>
    <dbReference type="NCBI Taxonomy" id="945844"/>
    <lineage>
        <taxon>Bacteria</taxon>
        <taxon>Pseudomonadati</taxon>
        <taxon>Pseudomonadota</taxon>
        <taxon>Betaproteobacteria</taxon>
        <taxon>Burkholderiales</taxon>
        <taxon>Oxalobacteraceae</taxon>
        <taxon>Telluria group</taxon>
        <taxon>Massilia</taxon>
    </lineage>
</organism>
<keyword evidence="1 3" id="KW-0378">Hydrolase</keyword>
<name>A0A2S2DI06_9BURK</name>
<dbReference type="RefSeq" id="WP_109345357.1">
    <property type="nucleotide sequence ID" value="NZ_CP029343.1"/>
</dbReference>
<protein>
    <submittedName>
        <fullName evidence="3">3-hydroxyisobutyryl-CoA hydrolase</fullName>
    </submittedName>
</protein>